<protein>
    <submittedName>
        <fullName evidence="2">Uncharacterized protein</fullName>
    </submittedName>
</protein>
<dbReference type="AlphaFoldDB" id="A0A8J5IL46"/>
<feature type="compositionally biased region" description="Basic and acidic residues" evidence="1">
    <location>
        <begin position="174"/>
        <end position="192"/>
    </location>
</feature>
<comment type="caution">
    <text evidence="2">The sequence shown here is derived from an EMBL/GenBank/DDBJ whole genome shotgun (WGS) entry which is preliminary data.</text>
</comment>
<feature type="compositionally biased region" description="Low complexity" evidence="1">
    <location>
        <begin position="48"/>
        <end position="57"/>
    </location>
</feature>
<feature type="region of interest" description="Disordered" evidence="1">
    <location>
        <begin position="22"/>
        <end position="81"/>
    </location>
</feature>
<proteinExistence type="predicted"/>
<evidence type="ECO:0000256" key="1">
    <source>
        <dbReference type="SAM" id="MobiDB-lite"/>
    </source>
</evidence>
<accession>A0A8J5IL46</accession>
<keyword evidence="3" id="KW-1185">Reference proteome</keyword>
<evidence type="ECO:0000313" key="2">
    <source>
        <dbReference type="EMBL" id="KAG6960467.1"/>
    </source>
</evidence>
<sequence length="192" mass="20727">MTRAGTVDAILGGVIWSDDDLDEEKRCADSPTQTSTAACLSESEDSSDGAAASNAGSLRGTRQPLSIIEASPAGRPLRRNPVRLDADARELLRNLQQSSCSYRVGGPVLRGLSDNFEQLGGTTATPSNKKAFTDSSCSTYAASKRNHTNKRNMPIVDPRLARGVVSKNVSSERLMLESKERTVTENEERKLK</sequence>
<name>A0A8J5IL46_9STRA</name>
<organism evidence="2 3">
    <name type="scientific">Phytophthora aleatoria</name>
    <dbReference type="NCBI Taxonomy" id="2496075"/>
    <lineage>
        <taxon>Eukaryota</taxon>
        <taxon>Sar</taxon>
        <taxon>Stramenopiles</taxon>
        <taxon>Oomycota</taxon>
        <taxon>Peronosporomycetes</taxon>
        <taxon>Peronosporales</taxon>
        <taxon>Peronosporaceae</taxon>
        <taxon>Phytophthora</taxon>
    </lineage>
</organism>
<evidence type="ECO:0000313" key="3">
    <source>
        <dbReference type="Proteomes" id="UP000709295"/>
    </source>
</evidence>
<gene>
    <name evidence="2" type="ORF">JG688_00009572</name>
</gene>
<dbReference type="Proteomes" id="UP000709295">
    <property type="component" value="Unassembled WGS sequence"/>
</dbReference>
<reference evidence="2" key="1">
    <citation type="submission" date="2021-01" db="EMBL/GenBank/DDBJ databases">
        <title>Phytophthora aleatoria, a newly-described species from Pinus radiata is distinct from Phytophthora cactorum isolates based on comparative genomics.</title>
        <authorList>
            <person name="Mcdougal R."/>
            <person name="Panda P."/>
            <person name="Williams N."/>
            <person name="Studholme D.J."/>
        </authorList>
    </citation>
    <scope>NUCLEOTIDE SEQUENCE</scope>
    <source>
        <strain evidence="2">NZFS 4037</strain>
    </source>
</reference>
<feature type="region of interest" description="Disordered" evidence="1">
    <location>
        <begin position="172"/>
        <end position="192"/>
    </location>
</feature>
<dbReference type="EMBL" id="JAENGY010000555">
    <property type="protein sequence ID" value="KAG6960467.1"/>
    <property type="molecule type" value="Genomic_DNA"/>
</dbReference>